<dbReference type="Pfam" id="PF11887">
    <property type="entry name" value="Mce4_CUP1"/>
    <property type="match status" value="1"/>
</dbReference>
<evidence type="ECO:0000259" key="3">
    <source>
        <dbReference type="Pfam" id="PF02470"/>
    </source>
</evidence>
<sequence>MRPRILINLAFFALLGIVLAFWAGGTLIRVDAVERPYHVTADFTSSPGLRHDLEVTYLGVGVGRVGTVRLETGKVTVRLDLDHGTHIPANARATVLRKSAIGEPYIDLSLPNESPGRPFKDGDSIPLSRTAGTVDYKRLFDDFSKALEAVNPNDAHTVVRELAVGLAGRGDSIHGIIGDTHQLTSTLADNSALLDDLSVQLTQLTHTVAGHRGQLASGVNDLDSFTASLTASRKQFDAILEQGPTFLERARTMVDTARPSLDCLLDAAATPGPPIFTAKTSATVRQILITIPTFRALAEDVTLTTGGHTYIKARPMISVAGVQAAEEYPTPIPQPVAPPVSRCPAATTTSAKTGEKKTGKGTDVADTTPSASPDPTITGSPVAGNEPSNSPGIDTARLLPLLPIVLGGVVLLCVVANTLRVAVRRRSE</sequence>
<organism evidence="5 6">
    <name type="scientific">Actinomadura barringtoniae</name>
    <dbReference type="NCBI Taxonomy" id="1427535"/>
    <lineage>
        <taxon>Bacteria</taxon>
        <taxon>Bacillati</taxon>
        <taxon>Actinomycetota</taxon>
        <taxon>Actinomycetes</taxon>
        <taxon>Streptosporangiales</taxon>
        <taxon>Thermomonosporaceae</taxon>
        <taxon>Actinomadura</taxon>
    </lineage>
</organism>
<feature type="transmembrane region" description="Helical" evidence="2">
    <location>
        <begin position="398"/>
        <end position="419"/>
    </location>
</feature>
<dbReference type="InterPro" id="IPR024516">
    <property type="entry name" value="Mce_C"/>
</dbReference>
<name>A0A939PFJ9_9ACTN</name>
<accession>A0A939PFJ9</accession>
<evidence type="ECO:0000313" key="6">
    <source>
        <dbReference type="Proteomes" id="UP000669179"/>
    </source>
</evidence>
<dbReference type="PANTHER" id="PTHR33371:SF4">
    <property type="entry name" value="INTERMEMBRANE PHOSPHOLIPID TRANSPORT SYSTEM BINDING PROTEIN MLAD"/>
    <property type="match status" value="1"/>
</dbReference>
<dbReference type="RefSeq" id="WP_208255226.1">
    <property type="nucleotide sequence ID" value="NZ_JAGEOJ010000004.1"/>
</dbReference>
<dbReference type="InterPro" id="IPR005693">
    <property type="entry name" value="Mce"/>
</dbReference>
<dbReference type="PANTHER" id="PTHR33371">
    <property type="entry name" value="INTERMEMBRANE PHOSPHOLIPID TRANSPORT SYSTEM BINDING PROTEIN MLAD-RELATED"/>
    <property type="match status" value="1"/>
</dbReference>
<dbReference type="InterPro" id="IPR003399">
    <property type="entry name" value="Mce/MlaD"/>
</dbReference>
<dbReference type="Pfam" id="PF02470">
    <property type="entry name" value="MlaD"/>
    <property type="match status" value="1"/>
</dbReference>
<dbReference type="InterPro" id="IPR052336">
    <property type="entry name" value="MlaD_Phospholipid_Transporter"/>
</dbReference>
<gene>
    <name evidence="5" type="ORF">J4573_10850</name>
</gene>
<dbReference type="Proteomes" id="UP000669179">
    <property type="component" value="Unassembled WGS sequence"/>
</dbReference>
<feature type="region of interest" description="Disordered" evidence="1">
    <location>
        <begin position="331"/>
        <end position="389"/>
    </location>
</feature>
<evidence type="ECO:0000259" key="4">
    <source>
        <dbReference type="Pfam" id="PF11887"/>
    </source>
</evidence>
<proteinExistence type="predicted"/>
<keyword evidence="2" id="KW-1133">Transmembrane helix</keyword>
<feature type="compositionally biased region" description="Polar residues" evidence="1">
    <location>
        <begin position="365"/>
        <end position="379"/>
    </location>
</feature>
<keyword evidence="2" id="KW-0812">Transmembrane</keyword>
<keyword evidence="6" id="KW-1185">Reference proteome</keyword>
<dbReference type="AlphaFoldDB" id="A0A939PFJ9"/>
<feature type="domain" description="Mce/MlaD" evidence="3">
    <location>
        <begin position="36"/>
        <end position="109"/>
    </location>
</feature>
<evidence type="ECO:0000256" key="2">
    <source>
        <dbReference type="SAM" id="Phobius"/>
    </source>
</evidence>
<keyword evidence="2" id="KW-0472">Membrane</keyword>
<feature type="domain" description="Mammalian cell entry C-terminal" evidence="4">
    <location>
        <begin position="117"/>
        <end position="264"/>
    </location>
</feature>
<protein>
    <submittedName>
        <fullName evidence="5">MCE family protein</fullName>
    </submittedName>
</protein>
<comment type="caution">
    <text evidence="5">The sequence shown here is derived from an EMBL/GenBank/DDBJ whole genome shotgun (WGS) entry which is preliminary data.</text>
</comment>
<evidence type="ECO:0000313" key="5">
    <source>
        <dbReference type="EMBL" id="MBO2447586.1"/>
    </source>
</evidence>
<reference evidence="5" key="1">
    <citation type="submission" date="2021-03" db="EMBL/GenBank/DDBJ databases">
        <authorList>
            <person name="Kanchanasin P."/>
            <person name="Saeng-In P."/>
            <person name="Phongsopitanun W."/>
            <person name="Yuki M."/>
            <person name="Kudo T."/>
            <person name="Ohkuma M."/>
            <person name="Tanasupawat S."/>
        </authorList>
    </citation>
    <scope>NUCLEOTIDE SEQUENCE</scope>
    <source>
        <strain evidence="5">GKU 128</strain>
    </source>
</reference>
<dbReference type="NCBIfam" id="TIGR00996">
    <property type="entry name" value="Mtu_fam_mce"/>
    <property type="match status" value="1"/>
</dbReference>
<dbReference type="EMBL" id="JAGEOJ010000004">
    <property type="protein sequence ID" value="MBO2447586.1"/>
    <property type="molecule type" value="Genomic_DNA"/>
</dbReference>
<evidence type="ECO:0000256" key="1">
    <source>
        <dbReference type="SAM" id="MobiDB-lite"/>
    </source>
</evidence>